<dbReference type="InterPro" id="IPR036691">
    <property type="entry name" value="Endo/exonu/phosph_ase_sf"/>
</dbReference>
<evidence type="ECO:0000259" key="4">
    <source>
        <dbReference type="Pfam" id="PF03372"/>
    </source>
</evidence>
<accession>A0A3N2CWF5</accession>
<dbReference type="InterPro" id="IPR005135">
    <property type="entry name" value="Endo/exonuclease/phosphatase"/>
</dbReference>
<keyword evidence="5" id="KW-0255">Endonuclease</keyword>
<dbReference type="OrthoDB" id="5496837at2"/>
<evidence type="ECO:0000259" key="3">
    <source>
        <dbReference type="Pfam" id="PF01551"/>
    </source>
</evidence>
<dbReference type="EMBL" id="RKHO01000001">
    <property type="protein sequence ID" value="ROR91819.1"/>
    <property type="molecule type" value="Genomic_DNA"/>
</dbReference>
<comment type="caution">
    <text evidence="5">The sequence shown here is derived from an EMBL/GenBank/DDBJ whole genome shotgun (WGS) entry which is preliminary data.</text>
</comment>
<dbReference type="PANTHER" id="PTHR21666">
    <property type="entry name" value="PEPTIDASE-RELATED"/>
    <property type="match status" value="1"/>
</dbReference>
<feature type="chain" id="PRO_5039450773" evidence="2">
    <location>
        <begin position="24"/>
        <end position="627"/>
    </location>
</feature>
<dbReference type="SUPFAM" id="SSF56219">
    <property type="entry name" value="DNase I-like"/>
    <property type="match status" value="1"/>
</dbReference>
<evidence type="ECO:0000256" key="1">
    <source>
        <dbReference type="SAM" id="MobiDB-lite"/>
    </source>
</evidence>
<name>A0A3N2CWF5_9ACTN</name>
<feature type="domain" description="M23ase beta-sheet core" evidence="3">
    <location>
        <begin position="253"/>
        <end position="345"/>
    </location>
</feature>
<dbReference type="InterPro" id="IPR011055">
    <property type="entry name" value="Dup_hybrid_motif"/>
</dbReference>
<keyword evidence="5" id="KW-0269">Exonuclease</keyword>
<sequence length="627" mass="66818">MRWTAGTALATGLLLGPPLLMVAAMTGGRSEVAQGGCGDLTQVSAEVGSSAPAAGLSPEQTRNAATIVAVGRRMGISQRGQVVALATASQESRFLNYANDGLGGDLSADQRGVGRSLELPHQAVGSDHGSIGLFQQQWPWWGSMSELMDPATSAVKFYEKLRQVPGWQAMPVTRAAQAVQRSAYPDAYADDEALAVRLIGQLGGADVSNAATTSADCSTTDVVDGRVTTPVSTRTAGSDRRNFGSSGGRWARGHTGTDFSLSCGTPVLAATSGRVVIETDQGWAGRWLVKVSTGEGALTTWYAHMQRVLVSDGAVVRAGQQIGEVGTLGNSTGCHLHFEVHPRGGSIYEDPVDPSEWLSRHVGETAPQVQSVAARPATGGSDFVLASFNVLGHSHTGPRGNKAHWASGVSRMSRAIGMLDSYEVDVVGFQELQRAQYDVLTRTAGDRYAIYVPPSSTEISVAWRRDRWTFVSADTVPVPSWKGRIKDMPLVRLRHVASGQEAIFFSVHNAASIGGPAAPRHRAEAVRRELATMRAVTDRYDVPAFLLGDMNERIPAFCGLTKGQVLSTPAGGSHATECRLPKRLGIDWIFGNRHARWLGYTVDWATSRSQVSDHPLVVARVGLGRTS</sequence>
<evidence type="ECO:0000313" key="6">
    <source>
        <dbReference type="Proteomes" id="UP000281738"/>
    </source>
</evidence>
<dbReference type="Pfam" id="PF01551">
    <property type="entry name" value="Peptidase_M23"/>
    <property type="match status" value="1"/>
</dbReference>
<dbReference type="Gene3D" id="2.70.70.10">
    <property type="entry name" value="Glucose Permease (Domain IIA)"/>
    <property type="match status" value="1"/>
</dbReference>
<keyword evidence="6" id="KW-1185">Reference proteome</keyword>
<feature type="domain" description="Endonuclease/exonuclease/phosphatase" evidence="4">
    <location>
        <begin position="386"/>
        <end position="614"/>
    </location>
</feature>
<dbReference type="CDD" id="cd12797">
    <property type="entry name" value="M23_peptidase"/>
    <property type="match status" value="1"/>
</dbReference>
<dbReference type="GO" id="GO:0004519">
    <property type="term" value="F:endonuclease activity"/>
    <property type="evidence" value="ECO:0007669"/>
    <property type="project" value="UniProtKB-KW"/>
</dbReference>
<keyword evidence="2" id="KW-0732">Signal</keyword>
<evidence type="ECO:0000313" key="5">
    <source>
        <dbReference type="EMBL" id="ROR91819.1"/>
    </source>
</evidence>
<protein>
    <submittedName>
        <fullName evidence="5">Endonuclease/exonuclease/phosphatase family protein</fullName>
    </submittedName>
</protein>
<dbReference type="Gene3D" id="3.60.10.10">
    <property type="entry name" value="Endonuclease/exonuclease/phosphatase"/>
    <property type="match status" value="1"/>
</dbReference>
<dbReference type="AlphaFoldDB" id="A0A3N2CWF5"/>
<dbReference type="SUPFAM" id="SSF51261">
    <property type="entry name" value="Duplicated hybrid motif"/>
    <property type="match status" value="1"/>
</dbReference>
<reference evidence="5 6" key="1">
    <citation type="submission" date="2018-11" db="EMBL/GenBank/DDBJ databases">
        <title>Sequencing the genomes of 1000 actinobacteria strains.</title>
        <authorList>
            <person name="Klenk H.-P."/>
        </authorList>
    </citation>
    <scope>NUCLEOTIDE SEQUENCE [LARGE SCALE GENOMIC DNA]</scope>
    <source>
        <strain evidence="5 6">DSM 12652</strain>
    </source>
</reference>
<organism evidence="5 6">
    <name type="scientific">Nocardioides aurantiacus</name>
    <dbReference type="NCBI Taxonomy" id="86796"/>
    <lineage>
        <taxon>Bacteria</taxon>
        <taxon>Bacillati</taxon>
        <taxon>Actinomycetota</taxon>
        <taxon>Actinomycetes</taxon>
        <taxon>Propionibacteriales</taxon>
        <taxon>Nocardioidaceae</taxon>
        <taxon>Nocardioides</taxon>
    </lineage>
</organism>
<proteinExistence type="predicted"/>
<gene>
    <name evidence="5" type="ORF">EDD33_2695</name>
</gene>
<dbReference type="Pfam" id="PF03372">
    <property type="entry name" value="Exo_endo_phos"/>
    <property type="match status" value="1"/>
</dbReference>
<keyword evidence="5" id="KW-0378">Hydrolase</keyword>
<dbReference type="GO" id="GO:0004222">
    <property type="term" value="F:metalloendopeptidase activity"/>
    <property type="evidence" value="ECO:0007669"/>
    <property type="project" value="TreeGrafter"/>
</dbReference>
<keyword evidence="5" id="KW-0540">Nuclease</keyword>
<feature type="region of interest" description="Disordered" evidence="1">
    <location>
        <begin position="230"/>
        <end position="249"/>
    </location>
</feature>
<evidence type="ECO:0000256" key="2">
    <source>
        <dbReference type="SAM" id="SignalP"/>
    </source>
</evidence>
<dbReference type="Proteomes" id="UP000281738">
    <property type="component" value="Unassembled WGS sequence"/>
</dbReference>
<dbReference type="PANTHER" id="PTHR21666:SF270">
    <property type="entry name" value="MUREIN HYDROLASE ACTIVATOR ENVC"/>
    <property type="match status" value="1"/>
</dbReference>
<feature type="signal peptide" evidence="2">
    <location>
        <begin position="1"/>
        <end position="23"/>
    </location>
</feature>
<dbReference type="GO" id="GO:0004527">
    <property type="term" value="F:exonuclease activity"/>
    <property type="evidence" value="ECO:0007669"/>
    <property type="project" value="UniProtKB-KW"/>
</dbReference>
<dbReference type="InterPro" id="IPR050570">
    <property type="entry name" value="Cell_wall_metabolism_enzyme"/>
</dbReference>
<dbReference type="InterPro" id="IPR016047">
    <property type="entry name" value="M23ase_b-sheet_dom"/>
</dbReference>